<evidence type="ECO:0000313" key="2">
    <source>
        <dbReference type="Proteomes" id="UP000192288"/>
    </source>
</evidence>
<organism evidence="1 2">
    <name type="scientific">Leuconostoc pseudomesenteroides</name>
    <dbReference type="NCBI Taxonomy" id="33968"/>
    <lineage>
        <taxon>Bacteria</taxon>
        <taxon>Bacillati</taxon>
        <taxon>Bacillota</taxon>
        <taxon>Bacilli</taxon>
        <taxon>Lactobacillales</taxon>
        <taxon>Lactobacillaceae</taxon>
        <taxon>Leuconostoc</taxon>
    </lineage>
</organism>
<dbReference type="AlphaFoldDB" id="A0A1X0VC69"/>
<sequence>MNDFEQYTQDDIDILLASIKNMSSNIPKDIPIFGVEDKNFDLFDKKYLIDYKFSYHRGRIEANRFTILIRFIQHPGHLVRLDVNSGTNHHNPDGSKVGKTHIHFYHSAPEAGINHDKIASPLPKEFANCIDDLTSALETFMDTYVVQEN</sequence>
<proteinExistence type="predicted"/>
<accession>A0A1X0VC69</accession>
<gene>
    <name evidence="1" type="ORF">BMR96_07785</name>
</gene>
<protein>
    <submittedName>
        <fullName evidence="1">Uncharacterized protein</fullName>
    </submittedName>
</protein>
<dbReference type="InterPro" id="IPR053916">
    <property type="entry name" value="DUF6978"/>
</dbReference>
<name>A0A1X0VC69_LEUPS</name>
<evidence type="ECO:0000313" key="1">
    <source>
        <dbReference type="EMBL" id="ORI97347.1"/>
    </source>
</evidence>
<dbReference type="Proteomes" id="UP000192288">
    <property type="component" value="Unassembled WGS sequence"/>
</dbReference>
<comment type="caution">
    <text evidence="1">The sequence shown here is derived from an EMBL/GenBank/DDBJ whole genome shotgun (WGS) entry which is preliminary data.</text>
</comment>
<dbReference type="Pfam" id="PF22398">
    <property type="entry name" value="DUF6978"/>
    <property type="match status" value="1"/>
</dbReference>
<reference evidence="1 2" key="1">
    <citation type="journal article" date="2017" name="Front. Microbiol.">
        <title>Genomic Characterization of Dairy Associated Leuconostoc Species and Diversity of Leuconostocs in Undefined Mixed Mesophilic Starter Cultures.</title>
        <authorList>
            <person name="Frantzen C.A."/>
            <person name="Kot W."/>
            <person name="Pedersen T.B."/>
            <person name="Ardo Y.M."/>
            <person name="Broadbent J.R."/>
            <person name="Neve H."/>
            <person name="Hansen L.H."/>
            <person name="Dal Bello F."/>
            <person name="Ostlie H.M."/>
            <person name="Kleppen H.P."/>
            <person name="Vogensen F.K."/>
            <person name="Holo H."/>
        </authorList>
    </citation>
    <scope>NUCLEOTIDE SEQUENCE [LARGE SCALE GENOMIC DNA]</scope>
    <source>
        <strain evidence="1 2">LMGCF08</strain>
    </source>
</reference>
<dbReference type="STRING" id="33968.BMS77_07830"/>
<dbReference type="EMBL" id="MPLS01000029">
    <property type="protein sequence ID" value="ORI97347.1"/>
    <property type="molecule type" value="Genomic_DNA"/>
</dbReference>
<dbReference type="RefSeq" id="WP_080519453.1">
    <property type="nucleotide sequence ID" value="NZ_MPLS01000029.1"/>
</dbReference>